<sequence length="200" mass="22312">MRNKNRITLVIVCFLAVLVTHEIVAQQQPQYTQYMYNTAVLNPGYTGVGGKIEGNLLFRSQWVGVEGAPENQSFALHAKATDKIGLGITATNDKLGASNNVHVNGNFAYEITTGYTTKLSLGLNAGVDILNVDWSKGTFANNQDPIFQENIQQTRPIFGAGIFFYSDIWYVGISDNNFLNSHIYNDDERIVTDRKSQYYV</sequence>
<organism evidence="1">
    <name type="scientific">marine sediment metagenome</name>
    <dbReference type="NCBI Taxonomy" id="412755"/>
    <lineage>
        <taxon>unclassified sequences</taxon>
        <taxon>metagenomes</taxon>
        <taxon>ecological metagenomes</taxon>
    </lineage>
</organism>
<dbReference type="Pfam" id="PF11751">
    <property type="entry name" value="PorP_SprF"/>
    <property type="match status" value="1"/>
</dbReference>
<feature type="non-terminal residue" evidence="1">
    <location>
        <position position="200"/>
    </location>
</feature>
<comment type="caution">
    <text evidence="1">The sequence shown here is derived from an EMBL/GenBank/DDBJ whole genome shotgun (WGS) entry which is preliminary data.</text>
</comment>
<accession>A0A0F9H180</accession>
<dbReference type="InterPro" id="IPR019861">
    <property type="entry name" value="PorP/SprF_Bacteroidetes"/>
</dbReference>
<proteinExistence type="predicted"/>
<dbReference type="EMBL" id="LAZR01024368">
    <property type="protein sequence ID" value="KKL75375.1"/>
    <property type="molecule type" value="Genomic_DNA"/>
</dbReference>
<dbReference type="NCBIfam" id="TIGR03519">
    <property type="entry name" value="T9SS_PorP_fam"/>
    <property type="match status" value="1"/>
</dbReference>
<reference evidence="1" key="1">
    <citation type="journal article" date="2015" name="Nature">
        <title>Complex archaea that bridge the gap between prokaryotes and eukaryotes.</title>
        <authorList>
            <person name="Spang A."/>
            <person name="Saw J.H."/>
            <person name="Jorgensen S.L."/>
            <person name="Zaremba-Niedzwiedzka K."/>
            <person name="Martijn J."/>
            <person name="Lind A.E."/>
            <person name="van Eijk R."/>
            <person name="Schleper C."/>
            <person name="Guy L."/>
            <person name="Ettema T.J."/>
        </authorList>
    </citation>
    <scope>NUCLEOTIDE SEQUENCE</scope>
</reference>
<protein>
    <recommendedName>
        <fullName evidence="2">Type IX secretion system membrane protein PorP/SprF</fullName>
    </recommendedName>
</protein>
<name>A0A0F9H180_9ZZZZ</name>
<gene>
    <name evidence="1" type="ORF">LCGC14_2055510</name>
</gene>
<dbReference type="AlphaFoldDB" id="A0A0F9H180"/>
<evidence type="ECO:0008006" key="2">
    <source>
        <dbReference type="Google" id="ProtNLM"/>
    </source>
</evidence>
<evidence type="ECO:0000313" key="1">
    <source>
        <dbReference type="EMBL" id="KKL75375.1"/>
    </source>
</evidence>